<reference evidence="1 2" key="2">
    <citation type="submission" date="2018-11" db="EMBL/GenBank/DDBJ databases">
        <authorList>
            <consortium name="Pathogen Informatics"/>
        </authorList>
    </citation>
    <scope>NUCLEOTIDE SEQUENCE [LARGE SCALE GENOMIC DNA]</scope>
    <source>
        <strain evidence="1 2">MHpl1</strain>
    </source>
</reference>
<evidence type="ECO:0000313" key="1">
    <source>
        <dbReference type="EMBL" id="VDO07060.1"/>
    </source>
</evidence>
<evidence type="ECO:0000313" key="3">
    <source>
        <dbReference type="WBParaSite" id="HPLM_0000092501-mRNA-1"/>
    </source>
</evidence>
<proteinExistence type="predicted"/>
<keyword evidence="2" id="KW-1185">Reference proteome</keyword>
<dbReference type="AlphaFoldDB" id="A0A0N4VUF8"/>
<name>A0A0N4VUF8_HAEPC</name>
<dbReference type="WBParaSite" id="HPLM_0000092501-mRNA-1">
    <property type="protein sequence ID" value="HPLM_0000092501-mRNA-1"/>
    <property type="gene ID" value="HPLM_0000092501"/>
</dbReference>
<organism evidence="3">
    <name type="scientific">Haemonchus placei</name>
    <name type="common">Barber's pole worm</name>
    <dbReference type="NCBI Taxonomy" id="6290"/>
    <lineage>
        <taxon>Eukaryota</taxon>
        <taxon>Metazoa</taxon>
        <taxon>Ecdysozoa</taxon>
        <taxon>Nematoda</taxon>
        <taxon>Chromadorea</taxon>
        <taxon>Rhabditida</taxon>
        <taxon>Rhabditina</taxon>
        <taxon>Rhabditomorpha</taxon>
        <taxon>Strongyloidea</taxon>
        <taxon>Trichostrongylidae</taxon>
        <taxon>Haemonchus</taxon>
    </lineage>
</organism>
<reference evidence="3" key="1">
    <citation type="submission" date="2017-02" db="UniProtKB">
        <authorList>
            <consortium name="WormBaseParasite"/>
        </authorList>
    </citation>
    <scope>IDENTIFICATION</scope>
</reference>
<protein>
    <submittedName>
        <fullName evidence="3">Cytochrome c</fullName>
    </submittedName>
</protein>
<accession>A0A0N4VUF8</accession>
<evidence type="ECO:0000313" key="2">
    <source>
        <dbReference type="Proteomes" id="UP000268014"/>
    </source>
</evidence>
<gene>
    <name evidence="1" type="ORF">HPLM_LOCUS926</name>
</gene>
<sequence>MSFIGIKKPHDRADLIKYMEVESAKPINPPNPTT</sequence>
<dbReference type="Proteomes" id="UP000268014">
    <property type="component" value="Unassembled WGS sequence"/>
</dbReference>
<dbReference type="EMBL" id="UZAF01000978">
    <property type="protein sequence ID" value="VDO07060.1"/>
    <property type="molecule type" value="Genomic_DNA"/>
</dbReference>